<organism evidence="1 2">
    <name type="scientific">Desulfofustis glycolicus DSM 9705</name>
    <dbReference type="NCBI Taxonomy" id="1121409"/>
    <lineage>
        <taxon>Bacteria</taxon>
        <taxon>Pseudomonadati</taxon>
        <taxon>Thermodesulfobacteriota</taxon>
        <taxon>Desulfobulbia</taxon>
        <taxon>Desulfobulbales</taxon>
        <taxon>Desulfocapsaceae</taxon>
        <taxon>Desulfofustis</taxon>
    </lineage>
</organism>
<dbReference type="EMBL" id="FQXS01000028">
    <property type="protein sequence ID" value="SHI07163.1"/>
    <property type="molecule type" value="Genomic_DNA"/>
</dbReference>
<dbReference type="Proteomes" id="UP000184139">
    <property type="component" value="Unassembled WGS sequence"/>
</dbReference>
<sequence>MTEETSFPDGMVPLEDQPFRFRCHPGVACFTMCCRNVDLDLYPYDIVRLKNSLGLDSLSFLETHTRLHQGDNNYFPTVKLQLVAAGSEWVCPFLSQQGCSVYRDRPTGCRTYPLERAVARTQQRRGGRRDWYFIKHHDYCLGHREEDEQTVQHWLRSQRLEPYNMMNDLWAGIDTLLASNPFKGEGSGGPRQQLTFQACYDMDGFRRYADQNRLLEGYPLDRDRRRRIRRSDEELLKFAFEWLQSAIL</sequence>
<gene>
    <name evidence="1" type="ORF">SAMN02745124_03640</name>
</gene>
<name>A0A1M5Y6P5_9BACT</name>
<dbReference type="InterPro" id="IPR005358">
    <property type="entry name" value="Puta_zinc/iron-chelating_dom"/>
</dbReference>
<dbReference type="PANTHER" id="PTHR35866">
    <property type="entry name" value="PUTATIVE-RELATED"/>
    <property type="match status" value="1"/>
</dbReference>
<proteinExistence type="predicted"/>
<protein>
    <submittedName>
        <fullName evidence="1">Uncharacterized protein</fullName>
    </submittedName>
</protein>
<evidence type="ECO:0000313" key="2">
    <source>
        <dbReference type="Proteomes" id="UP000184139"/>
    </source>
</evidence>
<dbReference type="AlphaFoldDB" id="A0A1M5Y6P5"/>
<evidence type="ECO:0000313" key="1">
    <source>
        <dbReference type="EMBL" id="SHI07163.1"/>
    </source>
</evidence>
<dbReference type="Pfam" id="PF03692">
    <property type="entry name" value="CxxCxxCC"/>
    <property type="match status" value="1"/>
</dbReference>
<accession>A0A1M5Y6P5</accession>
<keyword evidence="2" id="KW-1185">Reference proteome</keyword>
<dbReference type="RefSeq" id="WP_244155899.1">
    <property type="nucleotide sequence ID" value="NZ_FQXS01000028.1"/>
</dbReference>
<reference evidence="1 2" key="1">
    <citation type="submission" date="2016-11" db="EMBL/GenBank/DDBJ databases">
        <authorList>
            <person name="Jaros S."/>
            <person name="Januszkiewicz K."/>
            <person name="Wedrychowicz H."/>
        </authorList>
    </citation>
    <scope>NUCLEOTIDE SEQUENCE [LARGE SCALE GENOMIC DNA]</scope>
    <source>
        <strain evidence="1 2">DSM 9705</strain>
    </source>
</reference>
<dbReference type="PANTHER" id="PTHR35866:SF1">
    <property type="entry name" value="YKGJ FAMILY CYSTEINE CLUSTER PROTEIN"/>
    <property type="match status" value="1"/>
</dbReference>
<dbReference type="STRING" id="1121409.SAMN02745124_03640"/>